<evidence type="ECO:0000313" key="2">
    <source>
        <dbReference type="EMBL" id="MFH4979871.1"/>
    </source>
</evidence>
<keyword evidence="1" id="KW-1133">Transmembrane helix</keyword>
<comment type="caution">
    <text evidence="2">The sequence shown here is derived from an EMBL/GenBank/DDBJ whole genome shotgun (WGS) entry which is preliminary data.</text>
</comment>
<sequence length="60" mass="7120">MKGTFYHFRKKMSLYIGPIIVATIILIDWNHTRQWKNKGRPSPLDFIRDKDFATVDHSSK</sequence>
<reference evidence="2 3" key="1">
    <citation type="submission" date="2024-08" db="EMBL/GenBank/DDBJ databases">
        <title>Gnathostoma spinigerum genome.</title>
        <authorList>
            <person name="Gonzalez-Bertolin B."/>
            <person name="Monzon S."/>
            <person name="Zaballos A."/>
            <person name="Jimenez P."/>
            <person name="Dekumyoy P."/>
            <person name="Varona S."/>
            <person name="Cuesta I."/>
            <person name="Sumanam S."/>
            <person name="Adisakwattana P."/>
            <person name="Gasser R.B."/>
            <person name="Hernandez-Gonzalez A."/>
            <person name="Young N.D."/>
            <person name="Perteguer M.J."/>
        </authorList>
    </citation>
    <scope>NUCLEOTIDE SEQUENCE [LARGE SCALE GENOMIC DNA]</scope>
    <source>
        <strain evidence="2">AL3</strain>
        <tissue evidence="2">Liver</tissue>
    </source>
</reference>
<protein>
    <submittedName>
        <fullName evidence="2">Uncharacterized protein</fullName>
    </submittedName>
</protein>
<dbReference type="EMBL" id="JBGFUD010004752">
    <property type="protein sequence ID" value="MFH4979871.1"/>
    <property type="molecule type" value="Genomic_DNA"/>
</dbReference>
<proteinExistence type="predicted"/>
<name>A0ABD6ER06_9BILA</name>
<dbReference type="AlphaFoldDB" id="A0ABD6ER06"/>
<gene>
    <name evidence="2" type="ORF">AB6A40_006580</name>
</gene>
<organism evidence="2 3">
    <name type="scientific">Gnathostoma spinigerum</name>
    <dbReference type="NCBI Taxonomy" id="75299"/>
    <lineage>
        <taxon>Eukaryota</taxon>
        <taxon>Metazoa</taxon>
        <taxon>Ecdysozoa</taxon>
        <taxon>Nematoda</taxon>
        <taxon>Chromadorea</taxon>
        <taxon>Rhabditida</taxon>
        <taxon>Spirurina</taxon>
        <taxon>Gnathostomatomorpha</taxon>
        <taxon>Gnathostomatoidea</taxon>
        <taxon>Gnathostomatidae</taxon>
        <taxon>Gnathostoma</taxon>
    </lineage>
</organism>
<accession>A0ABD6ER06</accession>
<keyword evidence="1" id="KW-0812">Transmembrane</keyword>
<keyword evidence="3" id="KW-1185">Reference proteome</keyword>
<dbReference type="Proteomes" id="UP001608902">
    <property type="component" value="Unassembled WGS sequence"/>
</dbReference>
<keyword evidence="1" id="KW-0472">Membrane</keyword>
<evidence type="ECO:0000313" key="3">
    <source>
        <dbReference type="Proteomes" id="UP001608902"/>
    </source>
</evidence>
<feature type="transmembrane region" description="Helical" evidence="1">
    <location>
        <begin position="12"/>
        <end position="30"/>
    </location>
</feature>
<evidence type="ECO:0000256" key="1">
    <source>
        <dbReference type="SAM" id="Phobius"/>
    </source>
</evidence>